<keyword evidence="3" id="KW-0436">Ligase</keyword>
<dbReference type="Proteomes" id="UP000009134">
    <property type="component" value="Chromosome"/>
</dbReference>
<dbReference type="InterPro" id="IPR020845">
    <property type="entry name" value="AMP-binding_CS"/>
</dbReference>
<feature type="domain" description="AMP-binding enzyme C-terminal" evidence="2">
    <location>
        <begin position="428"/>
        <end position="501"/>
    </location>
</feature>
<evidence type="ECO:0000313" key="3">
    <source>
        <dbReference type="EMBL" id="ABD25313.1"/>
    </source>
</evidence>
<protein>
    <submittedName>
        <fullName evidence="3">AMP-dependent synthetase and ligase</fullName>
    </submittedName>
</protein>
<dbReference type="PANTHER" id="PTHR24096">
    <property type="entry name" value="LONG-CHAIN-FATTY-ACID--COA LIGASE"/>
    <property type="match status" value="1"/>
</dbReference>
<evidence type="ECO:0000259" key="2">
    <source>
        <dbReference type="Pfam" id="PF13193"/>
    </source>
</evidence>
<feature type="domain" description="AMP-dependent synthetase/ligase" evidence="1">
    <location>
        <begin position="19"/>
        <end position="372"/>
    </location>
</feature>
<dbReference type="InterPro" id="IPR042099">
    <property type="entry name" value="ANL_N_sf"/>
</dbReference>
<dbReference type="InterPro" id="IPR000873">
    <property type="entry name" value="AMP-dep_synth/lig_dom"/>
</dbReference>
<proteinExistence type="predicted"/>
<evidence type="ECO:0000259" key="1">
    <source>
        <dbReference type="Pfam" id="PF00501"/>
    </source>
</evidence>
<dbReference type="AlphaFoldDB" id="Q2GA10"/>
<dbReference type="Gene3D" id="3.40.50.12780">
    <property type="entry name" value="N-terminal domain of ligase-like"/>
    <property type="match status" value="1"/>
</dbReference>
<dbReference type="Pfam" id="PF13193">
    <property type="entry name" value="AMP-binding_C"/>
    <property type="match status" value="1"/>
</dbReference>
<dbReference type="GO" id="GO:0016405">
    <property type="term" value="F:CoA-ligase activity"/>
    <property type="evidence" value="ECO:0007669"/>
    <property type="project" value="TreeGrafter"/>
</dbReference>
<reference evidence="4" key="1">
    <citation type="submission" date="2006-01" db="EMBL/GenBank/DDBJ databases">
        <title>Complete sequence of Novosphingobium aromaticivorans DSM 12444.</title>
        <authorList>
            <consortium name="US DOE Joint Genome Institute"/>
            <person name="Copeland A."/>
            <person name="Lucas S."/>
            <person name="Lapidus A."/>
            <person name="Barry K."/>
            <person name="Detter J.C."/>
            <person name="Glavina T."/>
            <person name="Hammon N."/>
            <person name="Israni S."/>
            <person name="Pitluck S."/>
            <person name="Chain P."/>
            <person name="Malfatti S."/>
            <person name="Shin M."/>
            <person name="Vergez L."/>
            <person name="Schmutz J."/>
            <person name="Larimer F."/>
            <person name="Land M."/>
            <person name="Kyrpides N."/>
            <person name="Ivanova N."/>
            <person name="Fredrickson J."/>
            <person name="Balkwill D."/>
            <person name="Romine M.F."/>
            <person name="Richardson P."/>
        </authorList>
    </citation>
    <scope>NUCLEOTIDE SEQUENCE [LARGE SCALE GENOMIC DNA]</scope>
    <source>
        <strain evidence="4">ATCC 700278 / DSM 12444 / CCUG 56034 / CIP 105152 / NBRC 16084 / F199</strain>
    </source>
</reference>
<dbReference type="PANTHER" id="PTHR24096:SF267">
    <property type="entry name" value="MALONATE--COA LIGASE ACSF3, MITOCHONDRIAL"/>
    <property type="match status" value="1"/>
</dbReference>
<dbReference type="HOGENOM" id="CLU_000022_59_0_5"/>
<sequence>MRIEDIVESEFTPLSDIIRAHAARRGAAVALADENRTVGWAEMDALLDRIAVALQREGVEKDEPVAIAAMNSVTTGLAFLGAIRAGAVAAPLTSTAAPDTIVAMLEDSGSRVLLLDKDIAERLEGLDLPAGVKRIALDDSDAGEPFSSWMAEEGAKPEERAVAPGDPFNIIYSSGTTGAPKGIVQSHKMRHEYARRTIVAGYDDDTAAICSTPLYSNTTLVSFLPALTAGGKVVLMRKFDARTFLELSERERVTNAMLVPVQYRRIMELPDFDSFDLSSYRLKSCTSAPFPAWLKADVLKRWPGGLTDGYGMTEGGATTILLAHKFPDKLHTVGQVAPGHVMKIIDEDGNELPQGEVGEIVGHSPIMMNGYHGKPDKTREIEWHDSEGRRYIRHGDIGKFDEDGFLILMDRAKDMIISGGFNIYPSDLEAELTRQGAVKEAAVVGVPSDAWGETPLAVVVLADPAADPAAILAEANSRLGKTQRISAIEVIDELPRSPIGKVLKRELRDKFGGNPILAATSLEKAPAPTRSQGA</sequence>
<evidence type="ECO:0000313" key="4">
    <source>
        <dbReference type="Proteomes" id="UP000009134"/>
    </source>
</evidence>
<keyword evidence="4" id="KW-1185">Reference proteome</keyword>
<dbReference type="InterPro" id="IPR045851">
    <property type="entry name" value="AMP-bd_C_sf"/>
</dbReference>
<dbReference type="EMBL" id="CP000248">
    <property type="protein sequence ID" value="ABD25313.1"/>
    <property type="molecule type" value="Genomic_DNA"/>
</dbReference>
<dbReference type="Gene3D" id="3.30.300.30">
    <property type="match status" value="1"/>
</dbReference>
<gene>
    <name evidence="3" type="ordered locus">Saro_0868</name>
</gene>
<dbReference type="KEGG" id="nar:Saro_0868"/>
<dbReference type="RefSeq" id="WP_011444527.1">
    <property type="nucleotide sequence ID" value="NC_007794.1"/>
</dbReference>
<dbReference type="PROSITE" id="PS00455">
    <property type="entry name" value="AMP_BINDING"/>
    <property type="match status" value="1"/>
</dbReference>
<dbReference type="InterPro" id="IPR025110">
    <property type="entry name" value="AMP-bd_C"/>
</dbReference>
<dbReference type="Pfam" id="PF00501">
    <property type="entry name" value="AMP-binding"/>
    <property type="match status" value="1"/>
</dbReference>
<dbReference type="eggNOG" id="COG0318">
    <property type="taxonomic scope" value="Bacteria"/>
</dbReference>
<accession>Q2GA10</accession>
<organism evidence="3 4">
    <name type="scientific">Novosphingobium aromaticivorans (strain ATCC 700278 / DSM 12444 / CCUG 56034 / CIP 105152 / NBRC 16084 / F199)</name>
    <dbReference type="NCBI Taxonomy" id="279238"/>
    <lineage>
        <taxon>Bacteria</taxon>
        <taxon>Pseudomonadati</taxon>
        <taxon>Pseudomonadota</taxon>
        <taxon>Alphaproteobacteria</taxon>
        <taxon>Sphingomonadales</taxon>
        <taxon>Sphingomonadaceae</taxon>
        <taxon>Novosphingobium</taxon>
    </lineage>
</organism>
<name>Q2GA10_NOVAD</name>
<dbReference type="SUPFAM" id="SSF56801">
    <property type="entry name" value="Acetyl-CoA synthetase-like"/>
    <property type="match status" value="1"/>
</dbReference>
<dbReference type="STRING" id="279238.Saro_0868"/>